<proteinExistence type="predicted"/>
<feature type="region of interest" description="Disordered" evidence="1">
    <location>
        <begin position="410"/>
        <end position="438"/>
    </location>
</feature>
<feature type="region of interest" description="Disordered" evidence="1">
    <location>
        <begin position="264"/>
        <end position="293"/>
    </location>
</feature>
<comment type="caution">
    <text evidence="2">The sequence shown here is derived from an EMBL/GenBank/DDBJ whole genome shotgun (WGS) entry which is preliminary data.</text>
</comment>
<organism evidence="2 3">
    <name type="scientific">Favolaschia claudopus</name>
    <dbReference type="NCBI Taxonomy" id="2862362"/>
    <lineage>
        <taxon>Eukaryota</taxon>
        <taxon>Fungi</taxon>
        <taxon>Dikarya</taxon>
        <taxon>Basidiomycota</taxon>
        <taxon>Agaricomycotina</taxon>
        <taxon>Agaricomycetes</taxon>
        <taxon>Agaricomycetidae</taxon>
        <taxon>Agaricales</taxon>
        <taxon>Marasmiineae</taxon>
        <taxon>Mycenaceae</taxon>
        <taxon>Favolaschia</taxon>
    </lineage>
</organism>
<feature type="compositionally biased region" description="Basic residues" evidence="1">
    <location>
        <begin position="186"/>
        <end position="195"/>
    </location>
</feature>
<feature type="region of interest" description="Disordered" evidence="1">
    <location>
        <begin position="124"/>
        <end position="235"/>
    </location>
</feature>
<feature type="compositionally biased region" description="Basic and acidic residues" evidence="1">
    <location>
        <begin position="196"/>
        <end position="209"/>
    </location>
</feature>
<feature type="compositionally biased region" description="Polar residues" evidence="1">
    <location>
        <begin position="124"/>
        <end position="134"/>
    </location>
</feature>
<dbReference type="AlphaFoldDB" id="A0AAW0AVC8"/>
<gene>
    <name evidence="2" type="ORF">R3P38DRAFT_3361307</name>
</gene>
<accession>A0AAW0AVC8</accession>
<keyword evidence="3" id="KW-1185">Reference proteome</keyword>
<feature type="compositionally biased region" description="Acidic residues" evidence="1">
    <location>
        <begin position="410"/>
        <end position="419"/>
    </location>
</feature>
<feature type="compositionally biased region" description="Acidic residues" evidence="1">
    <location>
        <begin position="135"/>
        <end position="149"/>
    </location>
</feature>
<sequence>MSEVNPFGVFPSASPRADLMTRPADLDAASLTSASGAQLNYWIDAVNKDLPKKVLVKTGTVDIRRQRLADYFSIDLSSLPPAPSIGPISRDTEINKRQWDHLRSLGAEWAEKDKSGQEFQLVSETLSNPSPQNPSEDDSESGEDAELDEPPPGGDSDSSDSDSDDGEGEGDGDSDSSSDDDESKKKEKKEKKIKPLTRDDIAAARKTRDASGTPVLPENESRKRKAVKEKKSAKAVKKPKVVAKKSDWVQATVVAEDDESMVVMGGPAVDDDTKEHIERPATGSGKKKKGSESSFGLIGSAGFKSLIIVQPVVPKPPTRKELRGGAAKWNLNHLPPATASQFTDQVIPLAVELIGTLEPWSRRSMGRFAEHRITTFVPQLGYRLSDWSNGLAAQPHKVMLGYINGYEADDDSEDEESMDVDTTGGDDAGGEPDVNGGDVASKATDNQKAQKFKFDTPAGVAAFVEFALQSHTSGTMPIHWHQWGNGVDKKGFMESHMILCTFAYHLSRLETISRAYERLEARPIGALLMSAQAVQHELGFWKTGEYVNPGKRPNYFSEDNYGVTIEQLGGGRKKRIRRATKFLSAVS</sequence>
<evidence type="ECO:0000313" key="3">
    <source>
        <dbReference type="Proteomes" id="UP001362999"/>
    </source>
</evidence>
<feature type="compositionally biased region" description="Acidic residues" evidence="1">
    <location>
        <begin position="157"/>
        <end position="181"/>
    </location>
</feature>
<protein>
    <submittedName>
        <fullName evidence="2">Uncharacterized protein</fullName>
    </submittedName>
</protein>
<dbReference type="Proteomes" id="UP001362999">
    <property type="component" value="Unassembled WGS sequence"/>
</dbReference>
<reference evidence="2 3" key="1">
    <citation type="journal article" date="2024" name="J Genomics">
        <title>Draft genome sequencing and assembly of Favolaschia claudopus CIRM-BRFM 2984 isolated from oak limbs.</title>
        <authorList>
            <person name="Navarro D."/>
            <person name="Drula E."/>
            <person name="Chaduli D."/>
            <person name="Cazenave R."/>
            <person name="Ahrendt S."/>
            <person name="Wang J."/>
            <person name="Lipzen A."/>
            <person name="Daum C."/>
            <person name="Barry K."/>
            <person name="Grigoriev I.V."/>
            <person name="Favel A."/>
            <person name="Rosso M.N."/>
            <person name="Martin F."/>
        </authorList>
    </citation>
    <scope>NUCLEOTIDE SEQUENCE [LARGE SCALE GENOMIC DNA]</scope>
    <source>
        <strain evidence="2 3">CIRM-BRFM 2984</strain>
    </source>
</reference>
<evidence type="ECO:0000256" key="1">
    <source>
        <dbReference type="SAM" id="MobiDB-lite"/>
    </source>
</evidence>
<evidence type="ECO:0000313" key="2">
    <source>
        <dbReference type="EMBL" id="KAK7016647.1"/>
    </source>
</evidence>
<feature type="compositionally biased region" description="Basic residues" evidence="1">
    <location>
        <begin position="222"/>
        <end position="235"/>
    </location>
</feature>
<name>A0AAW0AVC8_9AGAR</name>
<dbReference type="EMBL" id="JAWWNJ010000050">
    <property type="protein sequence ID" value="KAK7016647.1"/>
    <property type="molecule type" value="Genomic_DNA"/>
</dbReference>